<accession>A0AAV0W9R0</accession>
<feature type="region of interest" description="Disordered" evidence="1">
    <location>
        <begin position="1"/>
        <end position="33"/>
    </location>
</feature>
<protein>
    <submittedName>
        <fullName evidence="2">Uncharacterized protein</fullName>
    </submittedName>
</protein>
<sequence>MSSKQQSQCDERTSGMEKSAGKGKQSNQPLANDEWCNANAKLVTPKKELISKNNKTPHTRSLWFMVRLFVVHADREDLIWLDNLIKDFENNGDSDVVDRSVDLDKDNENENLAKQLLKLKLSMNHGETEIAVVSPTVQPYGMRFVFQDADGQQLIISRETVKFNLTKNYVKPVTEGLSLTPSGHISYDFITRLINWDDRFSHLRGISPKQIHDYVNKFRQEGCYEKINIEFKKMEEKNLIYKKRGSLSVKKQLKIASMYR</sequence>
<gene>
    <name evidence="2" type="ORF">MEUPH1_LOCUS8789</name>
</gene>
<dbReference type="Proteomes" id="UP001160148">
    <property type="component" value="Unassembled WGS sequence"/>
</dbReference>
<dbReference type="EMBL" id="CARXXK010000002">
    <property type="protein sequence ID" value="CAI6352565.1"/>
    <property type="molecule type" value="Genomic_DNA"/>
</dbReference>
<keyword evidence="3" id="KW-1185">Reference proteome</keyword>
<organism evidence="2 3">
    <name type="scientific">Macrosiphum euphorbiae</name>
    <name type="common">potato aphid</name>
    <dbReference type="NCBI Taxonomy" id="13131"/>
    <lineage>
        <taxon>Eukaryota</taxon>
        <taxon>Metazoa</taxon>
        <taxon>Ecdysozoa</taxon>
        <taxon>Arthropoda</taxon>
        <taxon>Hexapoda</taxon>
        <taxon>Insecta</taxon>
        <taxon>Pterygota</taxon>
        <taxon>Neoptera</taxon>
        <taxon>Paraneoptera</taxon>
        <taxon>Hemiptera</taxon>
        <taxon>Sternorrhyncha</taxon>
        <taxon>Aphidomorpha</taxon>
        <taxon>Aphidoidea</taxon>
        <taxon>Aphididae</taxon>
        <taxon>Macrosiphini</taxon>
        <taxon>Macrosiphum</taxon>
    </lineage>
</organism>
<evidence type="ECO:0000313" key="3">
    <source>
        <dbReference type="Proteomes" id="UP001160148"/>
    </source>
</evidence>
<name>A0AAV0W9R0_9HEMI</name>
<evidence type="ECO:0000313" key="2">
    <source>
        <dbReference type="EMBL" id="CAI6352565.1"/>
    </source>
</evidence>
<dbReference type="AlphaFoldDB" id="A0AAV0W9R0"/>
<comment type="caution">
    <text evidence="2">The sequence shown here is derived from an EMBL/GenBank/DDBJ whole genome shotgun (WGS) entry which is preliminary data.</text>
</comment>
<evidence type="ECO:0000256" key="1">
    <source>
        <dbReference type="SAM" id="MobiDB-lite"/>
    </source>
</evidence>
<proteinExistence type="predicted"/>
<reference evidence="2 3" key="1">
    <citation type="submission" date="2023-01" db="EMBL/GenBank/DDBJ databases">
        <authorList>
            <person name="Whitehead M."/>
        </authorList>
    </citation>
    <scope>NUCLEOTIDE SEQUENCE [LARGE SCALE GENOMIC DNA]</scope>
</reference>